<dbReference type="Gene3D" id="3.40.50.12780">
    <property type="entry name" value="N-terminal domain of ligase-like"/>
    <property type="match status" value="1"/>
</dbReference>
<keyword evidence="2" id="KW-0597">Phosphoprotein</keyword>
<dbReference type="PANTHER" id="PTHR43439">
    <property type="entry name" value="PHENYLACETATE-COENZYME A LIGASE"/>
    <property type="match status" value="1"/>
</dbReference>
<keyword evidence="1" id="KW-0596">Phosphopantetheine</keyword>
<dbReference type="AlphaFoldDB" id="A0AAV5AJ86"/>
<proteinExistence type="predicted"/>
<dbReference type="InterPro" id="IPR042099">
    <property type="entry name" value="ANL_N_sf"/>
</dbReference>
<dbReference type="InterPro" id="IPR051414">
    <property type="entry name" value="Adenylate-forming_Reductase"/>
</dbReference>
<comment type="caution">
    <text evidence="4">The sequence shown here is derived from an EMBL/GenBank/DDBJ whole genome shotgun (WGS) entry which is preliminary data.</text>
</comment>
<organism evidence="4 5">
    <name type="scientific">Clathrus columnatus</name>
    <dbReference type="NCBI Taxonomy" id="1419009"/>
    <lineage>
        <taxon>Eukaryota</taxon>
        <taxon>Fungi</taxon>
        <taxon>Dikarya</taxon>
        <taxon>Basidiomycota</taxon>
        <taxon>Agaricomycotina</taxon>
        <taxon>Agaricomycetes</taxon>
        <taxon>Phallomycetidae</taxon>
        <taxon>Phallales</taxon>
        <taxon>Clathraceae</taxon>
        <taxon>Clathrus</taxon>
    </lineage>
</organism>
<dbReference type="Proteomes" id="UP001050691">
    <property type="component" value="Unassembled WGS sequence"/>
</dbReference>
<gene>
    <name evidence="4" type="ORF">Clacol_008079</name>
</gene>
<feature type="domain" description="AMP-dependent synthetase/ligase" evidence="3">
    <location>
        <begin position="14"/>
        <end position="263"/>
    </location>
</feature>
<name>A0AAV5AJ86_9AGAM</name>
<sequence length="499" mass="56449">MVVLRVAGMSYTDAVHLFSLIRAGLVPHNLHLDFQVVDTVIDLFTETRVSAIICAPSAPMTASLQDHFKIHTIMELDKLPDIFLDDVQLPPIQNQGSGDDIVMIFNTTGSTSGRPKVVKSTRQWLDTNARKELYSVQDGKQVALRVGSFSHMGQFIISLVQIKNAACIVLTPWINFTPDELVYMIKECKINVIHQFAAILTRLLKAATTNPELTSALQSLKFIVHGGSSIGEEESNWAMEHEIPLKNAFGLTETGMVMTSTMENNEVFYPLQLPGLKYEFWPVDETQDDLPRARILELVILKESLDCPYPSSCDPVGGYYRSKDLFEEVHPGAYKYRGRLDDMIKMENARLCDTKYIEDQVSNSCKNLISWCVVVGSGKPSPVLLVEPFSDSMDVDLLKEEIGKKVKLINEDSYFHERIEPSHILVVPRGQLPRTTCINLVTLPLHIIDDYIVTPFIPNGVGRVDTDKFDRARVRILQERTVIEPLHRAFLRRLHEYHQ</sequence>
<accession>A0AAV5AJ86</accession>
<dbReference type="Pfam" id="PF23562">
    <property type="entry name" value="AMP-binding_C_3"/>
    <property type="match status" value="1"/>
</dbReference>
<protein>
    <recommendedName>
        <fullName evidence="3">AMP-dependent synthetase/ligase domain-containing protein</fullName>
    </recommendedName>
</protein>
<evidence type="ECO:0000259" key="3">
    <source>
        <dbReference type="Pfam" id="PF00501"/>
    </source>
</evidence>
<dbReference type="SUPFAM" id="SSF56801">
    <property type="entry name" value="Acetyl-CoA synthetase-like"/>
    <property type="match status" value="1"/>
</dbReference>
<dbReference type="EMBL" id="BPWL01000009">
    <property type="protein sequence ID" value="GJJ13822.1"/>
    <property type="molecule type" value="Genomic_DNA"/>
</dbReference>
<evidence type="ECO:0000256" key="1">
    <source>
        <dbReference type="ARBA" id="ARBA00022450"/>
    </source>
</evidence>
<reference evidence="4" key="1">
    <citation type="submission" date="2021-10" db="EMBL/GenBank/DDBJ databases">
        <title>De novo Genome Assembly of Clathrus columnatus (Basidiomycota, Fungi) Using Illumina and Nanopore Sequence Data.</title>
        <authorList>
            <person name="Ogiso-Tanaka E."/>
            <person name="Itagaki H."/>
            <person name="Hosoya T."/>
            <person name="Hosaka K."/>
        </authorList>
    </citation>
    <scope>NUCLEOTIDE SEQUENCE</scope>
    <source>
        <strain evidence="4">MO-923</strain>
    </source>
</reference>
<keyword evidence="5" id="KW-1185">Reference proteome</keyword>
<evidence type="ECO:0000313" key="5">
    <source>
        <dbReference type="Proteomes" id="UP001050691"/>
    </source>
</evidence>
<evidence type="ECO:0000256" key="2">
    <source>
        <dbReference type="ARBA" id="ARBA00022553"/>
    </source>
</evidence>
<dbReference type="Pfam" id="PF00501">
    <property type="entry name" value="AMP-binding"/>
    <property type="match status" value="1"/>
</dbReference>
<dbReference type="InterPro" id="IPR000873">
    <property type="entry name" value="AMP-dep_synth/lig_dom"/>
</dbReference>
<evidence type="ECO:0000313" key="4">
    <source>
        <dbReference type="EMBL" id="GJJ13822.1"/>
    </source>
</evidence>
<dbReference type="PANTHER" id="PTHR43439:SF2">
    <property type="entry name" value="ENZYME, PUTATIVE (JCVI)-RELATED"/>
    <property type="match status" value="1"/>
</dbReference>